<dbReference type="InterPro" id="IPR019618">
    <property type="entry name" value="Spore_germination_GerPA"/>
</dbReference>
<dbReference type="STRING" id="1838280.A6M21_06790"/>
<dbReference type="OrthoDB" id="2680365at2"/>
<keyword evidence="2" id="KW-1185">Reference proteome</keyword>
<sequence>MPLVVLSPPILNIFNFKINSLDRGSIVNFGPSANDNFTSYNKFNNGQGALTGDLSPSFSCGTVFDPDILDNPIGPAPVFENTL</sequence>
<evidence type="ECO:0000313" key="1">
    <source>
        <dbReference type="EMBL" id="OAT85243.1"/>
    </source>
</evidence>
<dbReference type="AlphaFoldDB" id="A0A1B7LGL4"/>
<protein>
    <submittedName>
        <fullName evidence="1">Uncharacterized protein</fullName>
    </submittedName>
</protein>
<name>A0A1B7LGL4_9FIRM</name>
<proteinExistence type="predicted"/>
<comment type="caution">
    <text evidence="1">The sequence shown here is derived from an EMBL/GenBank/DDBJ whole genome shotgun (WGS) entry which is preliminary data.</text>
</comment>
<dbReference type="Proteomes" id="UP000078532">
    <property type="component" value="Unassembled WGS sequence"/>
</dbReference>
<gene>
    <name evidence="1" type="ORF">A6M21_06790</name>
</gene>
<dbReference type="Pfam" id="PF10676">
    <property type="entry name" value="gerPA"/>
    <property type="match status" value="1"/>
</dbReference>
<reference evidence="1 2" key="1">
    <citation type="submission" date="2016-04" db="EMBL/GenBank/DDBJ databases">
        <authorList>
            <person name="Evans L.H."/>
            <person name="Alamgir A."/>
            <person name="Owens N."/>
            <person name="Weber N.D."/>
            <person name="Virtaneva K."/>
            <person name="Barbian K."/>
            <person name="Babar A."/>
            <person name="Rosenke K."/>
        </authorList>
    </citation>
    <scope>NUCLEOTIDE SEQUENCE [LARGE SCALE GENOMIC DNA]</scope>
    <source>
        <strain evidence="1 2">LMa1</strain>
    </source>
</reference>
<dbReference type="EMBL" id="LYVF01000069">
    <property type="protein sequence ID" value="OAT85243.1"/>
    <property type="molecule type" value="Genomic_DNA"/>
</dbReference>
<evidence type="ECO:0000313" key="2">
    <source>
        <dbReference type="Proteomes" id="UP000078532"/>
    </source>
</evidence>
<accession>A0A1B7LGL4</accession>
<dbReference type="RefSeq" id="WP_066666984.1">
    <property type="nucleotide sequence ID" value="NZ_LYVF01000069.1"/>
</dbReference>
<organism evidence="1 2">
    <name type="scientific">Desulfotomaculum copahuensis</name>
    <dbReference type="NCBI Taxonomy" id="1838280"/>
    <lineage>
        <taxon>Bacteria</taxon>
        <taxon>Bacillati</taxon>
        <taxon>Bacillota</taxon>
        <taxon>Clostridia</taxon>
        <taxon>Eubacteriales</taxon>
        <taxon>Desulfotomaculaceae</taxon>
        <taxon>Desulfotomaculum</taxon>
    </lineage>
</organism>